<evidence type="ECO:0000313" key="3">
    <source>
        <dbReference type="Proteomes" id="UP001465755"/>
    </source>
</evidence>
<organism evidence="2 3">
    <name type="scientific">Symbiochloris irregularis</name>
    <dbReference type="NCBI Taxonomy" id="706552"/>
    <lineage>
        <taxon>Eukaryota</taxon>
        <taxon>Viridiplantae</taxon>
        <taxon>Chlorophyta</taxon>
        <taxon>core chlorophytes</taxon>
        <taxon>Trebouxiophyceae</taxon>
        <taxon>Trebouxiales</taxon>
        <taxon>Trebouxiaceae</taxon>
        <taxon>Symbiochloris</taxon>
    </lineage>
</organism>
<dbReference type="EMBL" id="JALJOQ010000014">
    <property type="protein sequence ID" value="KAK9810796.1"/>
    <property type="molecule type" value="Genomic_DNA"/>
</dbReference>
<evidence type="ECO:0000313" key="2">
    <source>
        <dbReference type="EMBL" id="KAK9810796.1"/>
    </source>
</evidence>
<accession>A0AAW1PQW2</accession>
<dbReference type="Proteomes" id="UP001465755">
    <property type="component" value="Unassembled WGS sequence"/>
</dbReference>
<gene>
    <name evidence="2" type="ORF">WJX73_008310</name>
</gene>
<sequence length="266" mass="30596">MASFDVALPRATKVLPKVAIRLAARQQDAAALDENAKHRCAFARHRRADTRRQRQQQHCRLKAARRSRKLRDAWEWYCMRCEGRRLSIQSHNETKFQESSERLLTFEQQRQARVSQVNEQQRLAFESAQAQKLHQQELVAEQRRRKVYRLQHHKAVAQRRAAYQRQREMEIIALVRQKLASLKLKQCLSGWATLVQKTHPKQPAAWQHAENHNPVHVHSAADCGSPGDSQHGPASQAALTALKVKSGRLSRIDSAKQTILGAARRN</sequence>
<evidence type="ECO:0000256" key="1">
    <source>
        <dbReference type="SAM" id="MobiDB-lite"/>
    </source>
</evidence>
<feature type="region of interest" description="Disordered" evidence="1">
    <location>
        <begin position="216"/>
        <end position="235"/>
    </location>
</feature>
<proteinExistence type="predicted"/>
<name>A0AAW1PQW2_9CHLO</name>
<keyword evidence="3" id="KW-1185">Reference proteome</keyword>
<protein>
    <submittedName>
        <fullName evidence="2">Uncharacterized protein</fullName>
    </submittedName>
</protein>
<dbReference type="AlphaFoldDB" id="A0AAW1PQW2"/>
<comment type="caution">
    <text evidence="2">The sequence shown here is derived from an EMBL/GenBank/DDBJ whole genome shotgun (WGS) entry which is preliminary data.</text>
</comment>
<reference evidence="2 3" key="1">
    <citation type="journal article" date="2024" name="Nat. Commun.">
        <title>Phylogenomics reveals the evolutionary origins of lichenization in chlorophyte algae.</title>
        <authorList>
            <person name="Puginier C."/>
            <person name="Libourel C."/>
            <person name="Otte J."/>
            <person name="Skaloud P."/>
            <person name="Haon M."/>
            <person name="Grisel S."/>
            <person name="Petersen M."/>
            <person name="Berrin J.G."/>
            <person name="Delaux P.M."/>
            <person name="Dal Grande F."/>
            <person name="Keller J."/>
        </authorList>
    </citation>
    <scope>NUCLEOTIDE SEQUENCE [LARGE SCALE GENOMIC DNA]</scope>
    <source>
        <strain evidence="2 3">SAG 2036</strain>
    </source>
</reference>